<accession>A0A1I8P1J5</accession>
<reference evidence="2" key="1">
    <citation type="submission" date="2020-05" db="UniProtKB">
        <authorList>
            <consortium name="EnsemblMetazoa"/>
        </authorList>
    </citation>
    <scope>IDENTIFICATION</scope>
    <source>
        <strain evidence="2">USDA</strain>
    </source>
</reference>
<keyword evidence="1" id="KW-0472">Membrane</keyword>
<dbReference type="PANTHER" id="PTHR15261">
    <property type="entry name" value="THROMBOSPONDIN-TYPE LAMININ G DOMAIN AND EAR REPEAT-CONTAINING"/>
    <property type="match status" value="1"/>
</dbReference>
<protein>
    <submittedName>
        <fullName evidence="2">Uncharacterized protein</fullName>
    </submittedName>
</protein>
<organism evidence="2 3">
    <name type="scientific">Stomoxys calcitrans</name>
    <name type="common">Stable fly</name>
    <name type="synonym">Conops calcitrans</name>
    <dbReference type="NCBI Taxonomy" id="35570"/>
    <lineage>
        <taxon>Eukaryota</taxon>
        <taxon>Metazoa</taxon>
        <taxon>Ecdysozoa</taxon>
        <taxon>Arthropoda</taxon>
        <taxon>Hexapoda</taxon>
        <taxon>Insecta</taxon>
        <taxon>Pterygota</taxon>
        <taxon>Neoptera</taxon>
        <taxon>Endopterygota</taxon>
        <taxon>Diptera</taxon>
        <taxon>Brachycera</taxon>
        <taxon>Muscomorpha</taxon>
        <taxon>Muscoidea</taxon>
        <taxon>Muscidae</taxon>
        <taxon>Stomoxys</taxon>
    </lineage>
</organism>
<dbReference type="Proteomes" id="UP000095300">
    <property type="component" value="Unassembled WGS sequence"/>
</dbReference>
<keyword evidence="1" id="KW-0812">Transmembrane</keyword>
<dbReference type="PANTHER" id="PTHR15261:SF4">
    <property type="entry name" value="THROMBOSPONDIN-TYPE LAMININ G DOMAIN AND EAR REPEAT-CONTAINING PROTEIN"/>
    <property type="match status" value="1"/>
</dbReference>
<dbReference type="KEGG" id="scac:106085638"/>
<dbReference type="VEuPathDB" id="VectorBase:SCAU003995"/>
<dbReference type="OrthoDB" id="188713at2759"/>
<evidence type="ECO:0000313" key="2">
    <source>
        <dbReference type="EnsemblMetazoa" id="SCAU003995-PA"/>
    </source>
</evidence>
<dbReference type="EnsemblMetazoa" id="SCAU003995-RA">
    <property type="protein sequence ID" value="SCAU003995-PA"/>
    <property type="gene ID" value="SCAU003995"/>
</dbReference>
<gene>
    <name evidence="2" type="primary">106085638</name>
</gene>
<sequence>MSVLRIFMYLNILLIIYLKNCVAFNVNFYYNYNLHAEPFNTKIHKRELQESAVGKGSLTFLGFKSVGTVPVLFPIDICVLPLGNGTKYAAALHMGKNGVKHFVVLKHTNGSYEELFNVRKPHATAMVCTQFKNKGYVSIGSKLTAPLTTIEDASTIYEVAGDQINHHYLPFPNVASQSFYVKDQEMFLFQIVTNEDGRTCHYSKWNGMTFNLGGNIACSNHIRHMEPFSINDEAYVALANYKDVNNQLETYSEILKYSQKTQKFEVFQHIKTYGAVDVHYFMVAQGKSSISKHFLVYGNTKRVTAMNNSDVMVYVFNSSMQQFSTHQSLSSLYGIRKFLALQNSEDGTCLLLATCGEEDIKVFNMENQNFQESQVYFKGHNIRLYREFHKHFVIVTHKDMMPNEVSIYMPVFKQDQRMIKLKQQIIDWTEKESKRLQMGNLEELSMRMEEKLKVLENSGIKLKRDVVNSNINTVTTQSLIYPRAQLSDEYWKALYFINQAINILEDDLHQKQRLKRQVNGTDQHEDLESNNIDHIIETLTVKETIEANMINNINTENLNFKEIHAKKITITDDYVSAKDQRSYSPPSFDYSQDNDMLYIRNLQISGKLNDYTWSELWNNSLKRNAEIQFMKAPTKIRNLETSRIVVNHNEINSQHLGTLIPIDGGEYVINQDIQFAAPVIAKDVKINERLNNVHVLKGKLNVLLKRANETQVIEGRKSLINVKVMEPVAIAGQMLGRQFDAITPNKAIHQPISLEGDFMINADVEINEKLKTADIIDLKKKLSTKQTLEKGVLMNELVKDIKFKFLHPIKANNSKISFVNRNDLQRLVKLNQDDIQIVEGMKLFKNTLEISRGFSEVKNLNGIDMEELEKSSFLKNTNQTIKIPMKIKEIQTKSVNCSSILVNNRNITDYLTKSLNQTSKATLVVDNLKVKTFQIENLNTNQKIFQQTIQDIYRQKSRNAPTQQDVFMENQKFHGSVYVKNLILNSTINNINVEEIERNLLQLEGNIKYVGNFKFNYPMNVTQLTFYGKFNDIPATEFGRCWLQKNTKRLQEFIGPQTLTKVNAESGIHFQGLINGFTINDFYSKTYWTNRDEYLKNIIFENPIEIATSLTTQTLNHHIVPEEFLSYSDASQQIFQPLTIEGGLKVEGDGLNITFIKNINVPGLKVFLQGGYLNGLIVENAYFEQGPPSYKTLNFHSIAATLDNVWLANENVVLPQHVEVNEANFEGLLDFEGPMNNLELQFLQENYLSKTKSQNISATMVFAGGVAFADDTEAMNIILLGPIIEETNEESFNFMNFVEHTFKVNGHPYSISGNWSILEAIVDGSLNQALINDMNLVDDIIHNGKNINPYLITAPKKFKDIAIGNLITDDPSSTLQGITVSSWIKDAVYLYENFTIYGTTKMSSLNIFNNLSVLGTLNNISFNDNSLLLQDREQNIPGNLRIISKLISEKRFLTNNIENLYTDSVNSEHVPRLMDNLILFSNNVEIPNYVIFKQPLNVEKYQGPEGLLTPRAQRLKRAIQQRSPIVSFHTNQMNLDVMPNFKVAEDYLKNLTKDSFYALDHFEIRQTIDVNSTDINSFNMRTPSGFVDIMALVDNVTRETTFYEWHPGRREFVVSQEYDWLPKNPALLKVIQKMSKDENTSLDIELLKYFISQLTMNVATTSNMELVFWNETCLIVYATLMDSPKFKITCMDFSKKASNSEIMGRASSNIQQILRLNSNAMALITNKSLEIFNFMYGSLKLSQKFSLNNPKNLMALSNFQTNTTFLILATKAESSSLNHDSIQVYRSFNDGFFELWHTLPCSHLKKIIYSSLPLSKDILIYAQIDLPENNFKVYHYEGIEGFKEILTYTILPAQSNENMQMMDIKSSTNCIISIVGDGKLTVVEIVLKKL</sequence>
<keyword evidence="3" id="KW-1185">Reference proteome</keyword>
<dbReference type="GO" id="GO:0007165">
    <property type="term" value="P:signal transduction"/>
    <property type="evidence" value="ECO:0007669"/>
    <property type="project" value="TreeGrafter"/>
</dbReference>
<keyword evidence="1" id="KW-1133">Transmembrane helix</keyword>
<proteinExistence type="predicted"/>
<evidence type="ECO:0000256" key="1">
    <source>
        <dbReference type="SAM" id="Phobius"/>
    </source>
</evidence>
<evidence type="ECO:0000313" key="3">
    <source>
        <dbReference type="Proteomes" id="UP000095300"/>
    </source>
</evidence>
<feature type="transmembrane region" description="Helical" evidence="1">
    <location>
        <begin position="7"/>
        <end position="30"/>
    </location>
</feature>
<name>A0A1I8P1J5_STOCA</name>